<protein>
    <recommendedName>
        <fullName evidence="3">Starch-binding associating with outer membrane</fullName>
    </recommendedName>
</protein>
<dbReference type="AlphaFoldDB" id="A0A918Q760"/>
<sequence>MEKLSRILKAEPMKWMHIPVKRYLSLALLSLGMISCSDMLEVDAPSNLEKDQYYLNEFDADAAVIGVYGQVLRFAEQYVLLNEVRADLVEPTMYADADLVALSNHSVLAADHNPYADPRAFYEIILNCNDVLQGLQKMRGENRITQDQFDQRYSDIGAIRSWVYLQLGIHFGEVPYVTQSIESIDEVNNPALFPKLPLAELVDQLVAFTESLPYLEKYPSNLSLVGNYDGYFMDRTFINKKILLGDLYLWQGSYTQAADMYRDIMETGTGNDLYDQYRMSWGGAPYNVVYGKENDIRTLSNNNSTGWRSMFGRPSGDRREMEEWVWIMYFDSEFAPDYPFIRLFGSQGEGEYLLKPSQTIMDLWESETQFNNFEFDARGYLSTNNWDEVNPEIGKYTNIYNPATSPLDKDGKWFLERSGSMHLKFAEAANSDNLSDELPRLARALVNQGVKSAYTPSDFSGDDVTAIQNTLYLPHPYDFDARQGDFPYYRAPWYRTQGLRGRAYLPPKELPEEIEDLASEREWTEDLLMDELAQETAFEGHRWPQLLRIAIRRNDPAVIADRVYDKMSKSDNPAVVSAAAQTRAKLMSGDWFLPYNWEE</sequence>
<dbReference type="RefSeq" id="WP_018475348.1">
    <property type="nucleotide sequence ID" value="NZ_BMWX01000005.1"/>
</dbReference>
<comment type="caution">
    <text evidence="1">The sequence shown here is derived from an EMBL/GenBank/DDBJ whole genome shotgun (WGS) entry which is preliminary data.</text>
</comment>
<dbReference type="Proteomes" id="UP000619457">
    <property type="component" value="Unassembled WGS sequence"/>
</dbReference>
<dbReference type="Gene3D" id="1.25.40.390">
    <property type="match status" value="1"/>
</dbReference>
<keyword evidence="2" id="KW-1185">Reference proteome</keyword>
<dbReference type="EMBL" id="BMWX01000005">
    <property type="protein sequence ID" value="GGZ34486.1"/>
    <property type="molecule type" value="Genomic_DNA"/>
</dbReference>
<evidence type="ECO:0008006" key="3">
    <source>
        <dbReference type="Google" id="ProtNLM"/>
    </source>
</evidence>
<reference evidence="1" key="2">
    <citation type="submission" date="2020-09" db="EMBL/GenBank/DDBJ databases">
        <authorList>
            <person name="Sun Q."/>
            <person name="Kim S."/>
        </authorList>
    </citation>
    <scope>NUCLEOTIDE SEQUENCE</scope>
    <source>
        <strain evidence="1">KCTC 12368</strain>
    </source>
</reference>
<name>A0A918Q760_9BACT</name>
<dbReference type="InterPro" id="IPR011990">
    <property type="entry name" value="TPR-like_helical_dom_sf"/>
</dbReference>
<organism evidence="1 2">
    <name type="scientific">Echinicola pacifica</name>
    <dbReference type="NCBI Taxonomy" id="346377"/>
    <lineage>
        <taxon>Bacteria</taxon>
        <taxon>Pseudomonadati</taxon>
        <taxon>Bacteroidota</taxon>
        <taxon>Cytophagia</taxon>
        <taxon>Cytophagales</taxon>
        <taxon>Cyclobacteriaceae</taxon>
        <taxon>Echinicola</taxon>
    </lineage>
</organism>
<reference evidence="1" key="1">
    <citation type="journal article" date="2014" name="Int. J. Syst. Evol. Microbiol.">
        <title>Complete genome sequence of Corynebacterium casei LMG S-19264T (=DSM 44701T), isolated from a smear-ripened cheese.</title>
        <authorList>
            <consortium name="US DOE Joint Genome Institute (JGI-PGF)"/>
            <person name="Walter F."/>
            <person name="Albersmeier A."/>
            <person name="Kalinowski J."/>
            <person name="Ruckert C."/>
        </authorList>
    </citation>
    <scope>NUCLEOTIDE SEQUENCE</scope>
    <source>
        <strain evidence="1">KCTC 12368</strain>
    </source>
</reference>
<accession>A0A918Q760</accession>
<proteinExistence type="predicted"/>
<dbReference type="SUPFAM" id="SSF48452">
    <property type="entry name" value="TPR-like"/>
    <property type="match status" value="1"/>
</dbReference>
<gene>
    <name evidence="1" type="ORF">GCM10007049_29830</name>
</gene>
<evidence type="ECO:0000313" key="1">
    <source>
        <dbReference type="EMBL" id="GGZ34486.1"/>
    </source>
</evidence>
<evidence type="ECO:0000313" key="2">
    <source>
        <dbReference type="Proteomes" id="UP000619457"/>
    </source>
</evidence>